<dbReference type="GO" id="GO:0140098">
    <property type="term" value="F:catalytic activity, acting on RNA"/>
    <property type="evidence" value="ECO:0007669"/>
    <property type="project" value="UniProtKB-ARBA"/>
</dbReference>
<proteinExistence type="inferred from homology"/>
<comment type="similarity">
    <text evidence="1">Belongs to the pseudouridine synthase TruD family.</text>
</comment>
<sequence length="392" mass="45020">MRIKTKADDFCVEEVLHFAPAKKEMPFRLFLLEKEGWNTSDAVREAAVRKKVPLGEIRSLGRKDRHARTVQFLSVPAEYDLACEGEGFSVRSAGYSLKQLEPAVLKGNRFSLVLRGMDDREAERTEIRLEQISSRGFANYFDDQRFGNVGSKGEFFGEMVVKRRFDAALRKYFSFCHPEAPAYLKKRKALLAEKWGKWEEMEPLCTEPLLKKMLSLLKKKGREGVLACLRLIPAEEMGMYFSAYSSFLWNETLSRFLQGEDGELFPVELRTGQVYQYAGLPEDLQRRLLSEPLHTVGPDMPPLPPDLDGVFSRLLGERGVRLSKFRMKEISQAYFASFPRQCAVLPEDMEWKREEDGLFPGKVALRLRFFLPRGSYATMLLKSAGRVQEPRT</sequence>
<dbReference type="PANTHER" id="PTHR13326:SF21">
    <property type="entry name" value="PSEUDOURIDYLATE SYNTHASE PUS7L"/>
    <property type="match status" value="1"/>
</dbReference>
<reference evidence="5 6" key="1">
    <citation type="submission" date="2019-03" db="EMBL/GenBank/DDBJ databases">
        <title>Genomic Encyclopedia of Type Strains, Phase IV (KMG-IV): sequencing the most valuable type-strain genomes for metagenomic binning, comparative biology and taxonomic classification.</title>
        <authorList>
            <person name="Goeker M."/>
        </authorList>
    </citation>
    <scope>NUCLEOTIDE SEQUENCE [LARGE SCALE GENOMIC DNA]</scope>
    <source>
        <strain evidence="5 6">DSM 25964</strain>
    </source>
</reference>
<comment type="caution">
    <text evidence="5">The sequence shown here is derived from an EMBL/GenBank/DDBJ whole genome shotgun (WGS) entry which is preliminary data.</text>
</comment>
<dbReference type="Gene3D" id="3.30.2350.20">
    <property type="entry name" value="TruD, catalytic domain"/>
    <property type="match status" value="2"/>
</dbReference>
<dbReference type="PROSITE" id="PS50984">
    <property type="entry name" value="TRUD"/>
    <property type="match status" value="1"/>
</dbReference>
<gene>
    <name evidence="5" type="ORF">C8D99_10214</name>
</gene>
<dbReference type="InterPro" id="IPR011760">
    <property type="entry name" value="PsdUridine_synth_TruD_insert"/>
</dbReference>
<dbReference type="InterPro" id="IPR020119">
    <property type="entry name" value="PsdUridine_synth_TruD_CS"/>
</dbReference>
<dbReference type="SUPFAM" id="SSF55120">
    <property type="entry name" value="Pseudouridine synthase"/>
    <property type="match status" value="1"/>
</dbReference>
<dbReference type="InterPro" id="IPR020103">
    <property type="entry name" value="PsdUridine_synth_cat_dom_sf"/>
</dbReference>
<dbReference type="GO" id="GO:0001522">
    <property type="term" value="P:pseudouridine synthesis"/>
    <property type="evidence" value="ECO:0007669"/>
    <property type="project" value="InterPro"/>
</dbReference>
<keyword evidence="2" id="KW-0819">tRNA processing</keyword>
<name>A0A4R8MBF1_9BACT</name>
<dbReference type="GO" id="GO:0008033">
    <property type="term" value="P:tRNA processing"/>
    <property type="evidence" value="ECO:0007669"/>
    <property type="project" value="UniProtKB-KW"/>
</dbReference>
<dbReference type="InterPro" id="IPR042214">
    <property type="entry name" value="TruD_catalytic"/>
</dbReference>
<dbReference type="Proteomes" id="UP000295066">
    <property type="component" value="Unassembled WGS sequence"/>
</dbReference>
<dbReference type="AlphaFoldDB" id="A0A4R8MBF1"/>
<dbReference type="RefSeq" id="WP_166669954.1">
    <property type="nucleotide sequence ID" value="NZ_SORI01000002.1"/>
</dbReference>
<feature type="domain" description="TRUD" evidence="4">
    <location>
        <begin position="136"/>
        <end position="345"/>
    </location>
</feature>
<dbReference type="PIRSF" id="PIRSF037016">
    <property type="entry name" value="Pseudouridin_synth_euk_prd"/>
    <property type="match status" value="1"/>
</dbReference>
<organism evidence="5 6">
    <name type="scientific">Aminivibrio pyruvatiphilus</name>
    <dbReference type="NCBI Taxonomy" id="1005740"/>
    <lineage>
        <taxon>Bacteria</taxon>
        <taxon>Thermotogati</taxon>
        <taxon>Synergistota</taxon>
        <taxon>Synergistia</taxon>
        <taxon>Synergistales</taxon>
        <taxon>Aminobacteriaceae</taxon>
        <taxon>Aminivibrio</taxon>
    </lineage>
</organism>
<dbReference type="InterPro" id="IPR001656">
    <property type="entry name" value="PsdUridine_synth_TruD"/>
</dbReference>
<dbReference type="PANTHER" id="PTHR13326">
    <property type="entry name" value="TRNA PSEUDOURIDINE SYNTHASE D"/>
    <property type="match status" value="1"/>
</dbReference>
<dbReference type="GO" id="GO:0009982">
    <property type="term" value="F:pseudouridine synthase activity"/>
    <property type="evidence" value="ECO:0007669"/>
    <property type="project" value="InterPro"/>
</dbReference>
<keyword evidence="6" id="KW-1185">Reference proteome</keyword>
<evidence type="ECO:0000259" key="4">
    <source>
        <dbReference type="PROSITE" id="PS50984"/>
    </source>
</evidence>
<dbReference type="Pfam" id="PF01142">
    <property type="entry name" value="TruD"/>
    <property type="match status" value="1"/>
</dbReference>
<evidence type="ECO:0000256" key="3">
    <source>
        <dbReference type="ARBA" id="ARBA00023235"/>
    </source>
</evidence>
<dbReference type="PROSITE" id="PS01268">
    <property type="entry name" value="UPF0024"/>
    <property type="match status" value="1"/>
</dbReference>
<evidence type="ECO:0000313" key="6">
    <source>
        <dbReference type="Proteomes" id="UP000295066"/>
    </source>
</evidence>
<protein>
    <submittedName>
        <fullName evidence="5">TruD family tRNA pseudouridine synthase</fullName>
    </submittedName>
</protein>
<evidence type="ECO:0000256" key="2">
    <source>
        <dbReference type="ARBA" id="ARBA00022694"/>
    </source>
</evidence>
<accession>A0A4R8MBF1</accession>
<evidence type="ECO:0000313" key="5">
    <source>
        <dbReference type="EMBL" id="TDY63033.1"/>
    </source>
</evidence>
<dbReference type="EMBL" id="SORI01000002">
    <property type="protein sequence ID" value="TDY63033.1"/>
    <property type="molecule type" value="Genomic_DNA"/>
</dbReference>
<keyword evidence="3" id="KW-0413">Isomerase</keyword>
<dbReference type="GO" id="GO:0003723">
    <property type="term" value="F:RNA binding"/>
    <property type="evidence" value="ECO:0007669"/>
    <property type="project" value="InterPro"/>
</dbReference>
<evidence type="ECO:0000256" key="1">
    <source>
        <dbReference type="ARBA" id="ARBA00007953"/>
    </source>
</evidence>